<sequence length="414" mass="45517">MGTTPCDEDWFISNDETKNTSYSFPALESIGFAQTVDKAGKQLPLVLELIPLPLLSENNEQMPVGARGWYASAVLSAMMMVACSRNSNGGREGESGEGVLPNDGSDSRDSSGSRGIDLMREDLKRAFTHSNLKVAKTGRNDDNIFLELGSGTIGLSGMAMAWILAQLQQKTSLLQEDISCSNNKVVLTDYDEMCLKQLERNAEGTRQALSRYFSESEFSNECGDGKENHNASANKNTSANGNNRIAPDIDVAHLDWNEYDQDQSPVLWDKDNSSSGDGADESNQRGIVSFACGAALVYTEATSSCANQVAKLLRLHPQCVVWVVQWPRGGWFSVFQQELTSKRNERDGLQIRVEKFGPESSPELFSDEIQGLASTLMPESMQQEGRMDIKYLRAVRITNHKDTVLLSENTKIGG</sequence>
<reference evidence="2 3" key="1">
    <citation type="submission" date="2019-01" db="EMBL/GenBank/DDBJ databases">
        <authorList>
            <person name="Ferrante I. M."/>
        </authorList>
    </citation>
    <scope>NUCLEOTIDE SEQUENCE [LARGE SCALE GENOMIC DNA]</scope>
    <source>
        <strain evidence="2 3">B856</strain>
    </source>
</reference>
<evidence type="ECO:0000256" key="1">
    <source>
        <dbReference type="SAM" id="MobiDB-lite"/>
    </source>
</evidence>
<dbReference type="AlphaFoldDB" id="A0A448ZFK5"/>
<dbReference type="Gene3D" id="3.40.50.150">
    <property type="entry name" value="Vaccinia Virus protein VP39"/>
    <property type="match status" value="1"/>
</dbReference>
<feature type="region of interest" description="Disordered" evidence="1">
    <location>
        <begin position="86"/>
        <end position="115"/>
    </location>
</feature>
<accession>A0A448ZFK5</accession>
<evidence type="ECO:0000313" key="2">
    <source>
        <dbReference type="EMBL" id="VEU40833.1"/>
    </source>
</evidence>
<protein>
    <submittedName>
        <fullName evidence="2">Uncharacterized protein</fullName>
    </submittedName>
</protein>
<proteinExistence type="predicted"/>
<organism evidence="2 3">
    <name type="scientific">Pseudo-nitzschia multistriata</name>
    <dbReference type="NCBI Taxonomy" id="183589"/>
    <lineage>
        <taxon>Eukaryota</taxon>
        <taxon>Sar</taxon>
        <taxon>Stramenopiles</taxon>
        <taxon>Ochrophyta</taxon>
        <taxon>Bacillariophyta</taxon>
        <taxon>Bacillariophyceae</taxon>
        <taxon>Bacillariophycidae</taxon>
        <taxon>Bacillariales</taxon>
        <taxon>Bacillariaceae</taxon>
        <taxon>Pseudo-nitzschia</taxon>
    </lineage>
</organism>
<feature type="compositionally biased region" description="Basic and acidic residues" evidence="1">
    <location>
        <begin position="105"/>
        <end position="115"/>
    </location>
</feature>
<name>A0A448ZFK5_9STRA</name>
<keyword evidence="3" id="KW-1185">Reference proteome</keyword>
<dbReference type="InterPro" id="IPR029063">
    <property type="entry name" value="SAM-dependent_MTases_sf"/>
</dbReference>
<gene>
    <name evidence="2" type="ORF">PSNMU_V1.4_AUG-EV-PASAV3_0077300</name>
</gene>
<feature type="compositionally biased region" description="Polar residues" evidence="1">
    <location>
        <begin position="230"/>
        <end position="243"/>
    </location>
</feature>
<dbReference type="OrthoDB" id="47008at2759"/>
<feature type="region of interest" description="Disordered" evidence="1">
    <location>
        <begin position="223"/>
        <end position="244"/>
    </location>
</feature>
<dbReference type="EMBL" id="CAACVS010000312">
    <property type="protein sequence ID" value="VEU40833.1"/>
    <property type="molecule type" value="Genomic_DNA"/>
</dbReference>
<dbReference type="Proteomes" id="UP000291116">
    <property type="component" value="Unassembled WGS sequence"/>
</dbReference>
<evidence type="ECO:0000313" key="3">
    <source>
        <dbReference type="Proteomes" id="UP000291116"/>
    </source>
</evidence>